<sequence length="274" mass="30558">MHFRKPITLIGLSLAVLFSVVLPSSANAESDTENTQNIIRSVPNKITSYVQLKNTIKSVVETESYKNLSEEQKKLIINDIKNNASPSVYKTLNEKFTKTLRECKNGFSSDTGNDVQVLNVDDGAQIVVSTQDVAENQNDNAMITPLNMPEMYNVTKEYGARKYVIHAAYNIQGAGLLDERLTMHYSLGSYGIKMRSSSIAGSYVFGGNMDATSHVTDSVATHEGANVNAYADFKISFLFSLGGTRFDRIHGAVKLYKWYKSSKKMQLRESWYSE</sequence>
<evidence type="ECO:0000256" key="1">
    <source>
        <dbReference type="SAM" id="SignalP"/>
    </source>
</evidence>
<keyword evidence="3" id="KW-1185">Reference proteome</keyword>
<dbReference type="Proteomes" id="UP001597399">
    <property type="component" value="Unassembled WGS sequence"/>
</dbReference>
<proteinExistence type="predicted"/>
<protein>
    <recommendedName>
        <fullName evidence="4">Bacterial toxin 44 domain-containing protein</fullName>
    </recommendedName>
</protein>
<dbReference type="EMBL" id="JBHUMQ010000001">
    <property type="protein sequence ID" value="MFD2692278.1"/>
    <property type="molecule type" value="Genomic_DNA"/>
</dbReference>
<reference evidence="3" key="1">
    <citation type="journal article" date="2019" name="Int. J. Syst. Evol. Microbiol.">
        <title>The Global Catalogue of Microorganisms (GCM) 10K type strain sequencing project: providing services to taxonomists for standard genome sequencing and annotation.</title>
        <authorList>
            <consortium name="The Broad Institute Genomics Platform"/>
            <consortium name="The Broad Institute Genome Sequencing Center for Infectious Disease"/>
            <person name="Wu L."/>
            <person name="Ma J."/>
        </authorList>
    </citation>
    <scope>NUCLEOTIDE SEQUENCE [LARGE SCALE GENOMIC DNA]</scope>
    <source>
        <strain evidence="3">TISTR 2466</strain>
    </source>
</reference>
<dbReference type="RefSeq" id="WP_253065631.1">
    <property type="nucleotide sequence ID" value="NZ_JAMXWM010000055.1"/>
</dbReference>
<evidence type="ECO:0000313" key="2">
    <source>
        <dbReference type="EMBL" id="MFD2692278.1"/>
    </source>
</evidence>
<comment type="caution">
    <text evidence="2">The sequence shown here is derived from an EMBL/GenBank/DDBJ whole genome shotgun (WGS) entry which is preliminary data.</text>
</comment>
<gene>
    <name evidence="2" type="ORF">ACFSUE_01280</name>
</gene>
<evidence type="ECO:0008006" key="4">
    <source>
        <dbReference type="Google" id="ProtNLM"/>
    </source>
</evidence>
<organism evidence="2 3">
    <name type="scientific">Sporolactobacillus shoreicorticis</name>
    <dbReference type="NCBI Taxonomy" id="1923877"/>
    <lineage>
        <taxon>Bacteria</taxon>
        <taxon>Bacillati</taxon>
        <taxon>Bacillota</taxon>
        <taxon>Bacilli</taxon>
        <taxon>Bacillales</taxon>
        <taxon>Sporolactobacillaceae</taxon>
        <taxon>Sporolactobacillus</taxon>
    </lineage>
</organism>
<feature type="chain" id="PRO_5045890955" description="Bacterial toxin 44 domain-containing protein" evidence="1">
    <location>
        <begin position="29"/>
        <end position="274"/>
    </location>
</feature>
<accession>A0ABW5RYP5</accession>
<keyword evidence="1" id="KW-0732">Signal</keyword>
<feature type="signal peptide" evidence="1">
    <location>
        <begin position="1"/>
        <end position="28"/>
    </location>
</feature>
<evidence type="ECO:0000313" key="3">
    <source>
        <dbReference type="Proteomes" id="UP001597399"/>
    </source>
</evidence>
<name>A0ABW5RYP5_9BACL</name>